<organism evidence="3">
    <name type="scientific">Micromonas pusilla (strain CCMP1545)</name>
    <name type="common">Picoplanktonic green alga</name>
    <dbReference type="NCBI Taxonomy" id="564608"/>
    <lineage>
        <taxon>Eukaryota</taxon>
        <taxon>Viridiplantae</taxon>
        <taxon>Chlorophyta</taxon>
        <taxon>Mamiellophyceae</taxon>
        <taxon>Mamiellales</taxon>
        <taxon>Mamiellaceae</taxon>
        <taxon>Micromonas</taxon>
    </lineage>
</organism>
<protein>
    <submittedName>
        <fullName evidence="2">Predicted protein</fullName>
    </submittedName>
</protein>
<dbReference type="eggNOG" id="ENOG502S08K">
    <property type="taxonomic scope" value="Eukaryota"/>
</dbReference>
<name>C1MZW0_MICPC</name>
<evidence type="ECO:0000256" key="1">
    <source>
        <dbReference type="SAM" id="MobiDB-lite"/>
    </source>
</evidence>
<dbReference type="OrthoDB" id="531455at2759"/>
<dbReference type="EMBL" id="GG663743">
    <property type="protein sequence ID" value="EEH54937.1"/>
    <property type="molecule type" value="Genomic_DNA"/>
</dbReference>
<feature type="compositionally biased region" description="Basic and acidic residues" evidence="1">
    <location>
        <begin position="201"/>
        <end position="213"/>
    </location>
</feature>
<gene>
    <name evidence="2" type="ORF">MICPUCDRAFT_41396</name>
</gene>
<dbReference type="KEGG" id="mpp:MICPUCDRAFT_41396"/>
<sequence length="263" mass="27963">MTLHAAATYRAPVACRATTPTPTRRRATTTRRATRTRAAADPMAVEDGTIDLVVSTEAAKKTLQFDKVTVNEAEGPVIFVTGVAIGSEAEAAGVTPGQRLVAVSDPINDGELWFLDGSERLAFVLDAIRSAQNRPETTIIVETEVSITKELVDRARGVDTEEEARAAAAKAKAADAAAAPRREVTAADLAPRGSSPPGASDKPREKPREREDLYSDKWAGDEYVGEGFWNELTVGAAIFVAVPAVIVTLAVTTRGTLWDTTGF</sequence>
<evidence type="ECO:0000313" key="3">
    <source>
        <dbReference type="Proteomes" id="UP000001876"/>
    </source>
</evidence>
<dbReference type="AlphaFoldDB" id="C1MZW0"/>
<accession>C1MZW0</accession>
<feature type="region of interest" description="Disordered" evidence="1">
    <location>
        <begin position="179"/>
        <end position="213"/>
    </location>
</feature>
<dbReference type="OMA" id="WNELTVG"/>
<feature type="region of interest" description="Disordered" evidence="1">
    <location>
        <begin position="19"/>
        <end position="40"/>
    </location>
</feature>
<feature type="compositionally biased region" description="Basic residues" evidence="1">
    <location>
        <begin position="23"/>
        <end position="35"/>
    </location>
</feature>
<proteinExistence type="predicted"/>
<dbReference type="GeneID" id="9686726"/>
<dbReference type="RefSeq" id="XP_003061287.1">
    <property type="nucleotide sequence ID" value="XM_003061241.1"/>
</dbReference>
<evidence type="ECO:0000313" key="2">
    <source>
        <dbReference type="EMBL" id="EEH54937.1"/>
    </source>
</evidence>
<reference evidence="2 3" key="1">
    <citation type="journal article" date="2009" name="Science">
        <title>Green evolution and dynamic adaptations revealed by genomes of the marine picoeukaryotes Micromonas.</title>
        <authorList>
            <person name="Worden A.Z."/>
            <person name="Lee J.H."/>
            <person name="Mock T."/>
            <person name="Rouze P."/>
            <person name="Simmons M.P."/>
            <person name="Aerts A.L."/>
            <person name="Allen A.E."/>
            <person name="Cuvelier M.L."/>
            <person name="Derelle E."/>
            <person name="Everett M.V."/>
            <person name="Foulon E."/>
            <person name="Grimwood J."/>
            <person name="Gundlach H."/>
            <person name="Henrissat B."/>
            <person name="Napoli C."/>
            <person name="McDonald S.M."/>
            <person name="Parker M.S."/>
            <person name="Rombauts S."/>
            <person name="Salamov A."/>
            <person name="Von Dassow P."/>
            <person name="Badger J.H."/>
            <person name="Coutinho P.M."/>
            <person name="Demir E."/>
            <person name="Dubchak I."/>
            <person name="Gentemann C."/>
            <person name="Eikrem W."/>
            <person name="Gready J.E."/>
            <person name="John U."/>
            <person name="Lanier W."/>
            <person name="Lindquist E.A."/>
            <person name="Lucas S."/>
            <person name="Mayer K.F."/>
            <person name="Moreau H."/>
            <person name="Not F."/>
            <person name="Otillar R."/>
            <person name="Panaud O."/>
            <person name="Pangilinan J."/>
            <person name="Paulsen I."/>
            <person name="Piegu B."/>
            <person name="Poliakov A."/>
            <person name="Robbens S."/>
            <person name="Schmutz J."/>
            <person name="Toulza E."/>
            <person name="Wyss T."/>
            <person name="Zelensky A."/>
            <person name="Zhou K."/>
            <person name="Armbrust E.V."/>
            <person name="Bhattacharya D."/>
            <person name="Goodenough U.W."/>
            <person name="Van de Peer Y."/>
            <person name="Grigoriev I.V."/>
        </authorList>
    </citation>
    <scope>NUCLEOTIDE SEQUENCE [LARGE SCALE GENOMIC DNA]</scope>
    <source>
        <strain evidence="2 3">CCMP1545</strain>
    </source>
</reference>
<dbReference type="Proteomes" id="UP000001876">
    <property type="component" value="Unassembled WGS sequence"/>
</dbReference>
<keyword evidence="3" id="KW-1185">Reference proteome</keyword>